<dbReference type="GO" id="GO:0016746">
    <property type="term" value="F:acyltransferase activity"/>
    <property type="evidence" value="ECO:0007669"/>
    <property type="project" value="UniProtKB-KW"/>
</dbReference>
<dbReference type="PANTHER" id="PTHR10434">
    <property type="entry name" value="1-ACYL-SN-GLYCEROL-3-PHOSPHATE ACYLTRANSFERASE"/>
    <property type="match status" value="1"/>
</dbReference>
<evidence type="ECO:0000256" key="1">
    <source>
        <dbReference type="ARBA" id="ARBA00022679"/>
    </source>
</evidence>
<gene>
    <name evidence="5" type="ORF">JQN70_19400</name>
</gene>
<dbReference type="CDD" id="cd07989">
    <property type="entry name" value="LPLAT_AGPAT-like"/>
    <property type="match status" value="1"/>
</dbReference>
<evidence type="ECO:0000256" key="3">
    <source>
        <dbReference type="SAM" id="MobiDB-lite"/>
    </source>
</evidence>
<proteinExistence type="predicted"/>
<feature type="domain" description="Phospholipid/glycerol acyltransferase" evidence="4">
    <location>
        <begin position="37"/>
        <end position="156"/>
    </location>
</feature>
<organism evidence="5 6">
    <name type="scientific">Phycicoccus sonneratiae</name>
    <dbReference type="NCBI Taxonomy" id="2807628"/>
    <lineage>
        <taxon>Bacteria</taxon>
        <taxon>Bacillati</taxon>
        <taxon>Actinomycetota</taxon>
        <taxon>Actinomycetes</taxon>
        <taxon>Micrococcales</taxon>
        <taxon>Intrasporangiaceae</taxon>
        <taxon>Phycicoccus</taxon>
    </lineage>
</organism>
<keyword evidence="6" id="KW-1185">Reference proteome</keyword>
<dbReference type="EMBL" id="JAFDVD010000027">
    <property type="protein sequence ID" value="MBM6402565.1"/>
    <property type="molecule type" value="Genomic_DNA"/>
</dbReference>
<keyword evidence="1" id="KW-0808">Transferase</keyword>
<accession>A0ABS2CRZ0</accession>
<evidence type="ECO:0000256" key="2">
    <source>
        <dbReference type="ARBA" id="ARBA00023315"/>
    </source>
</evidence>
<evidence type="ECO:0000259" key="4">
    <source>
        <dbReference type="SMART" id="SM00563"/>
    </source>
</evidence>
<dbReference type="SUPFAM" id="SSF69593">
    <property type="entry name" value="Glycerol-3-phosphate (1)-acyltransferase"/>
    <property type="match status" value="1"/>
</dbReference>
<comment type="caution">
    <text evidence="5">The sequence shown here is derived from an EMBL/GenBank/DDBJ whole genome shotgun (WGS) entry which is preliminary data.</text>
</comment>
<dbReference type="PANTHER" id="PTHR10434:SF11">
    <property type="entry name" value="1-ACYL-SN-GLYCEROL-3-PHOSPHATE ACYLTRANSFERASE"/>
    <property type="match status" value="1"/>
</dbReference>
<sequence>MSRLAYRVGHLVTAPTAKLVWRPTITGTEHVPRTGGVILASNHLSFIDSFAIPIVAPRPVSFLAKSDYFTGTGIGGTVRRGFFEAIEAIPVDRHSSRAAQESLDSALEVLRAGRAFGIYPEGTRSRDGRLYKGRTGVAWLALTAGVPVVPVGLVGTDEVQPVGSSFPRPGARVRVSFGPPISPEPYAGMPAGRARRLLTDEVMDAIAGLTGQERADTHNELPPENTGAAVGI</sequence>
<keyword evidence="2 5" id="KW-0012">Acyltransferase</keyword>
<protein>
    <submittedName>
        <fullName evidence="5">1-acyl-sn-glycerol-3-phosphate acyltransferase</fullName>
    </submittedName>
</protein>
<dbReference type="Proteomes" id="UP001430172">
    <property type="component" value="Unassembled WGS sequence"/>
</dbReference>
<dbReference type="InterPro" id="IPR002123">
    <property type="entry name" value="Plipid/glycerol_acylTrfase"/>
</dbReference>
<dbReference type="RefSeq" id="WP_204133032.1">
    <property type="nucleotide sequence ID" value="NZ_JAFDVD010000027.1"/>
</dbReference>
<evidence type="ECO:0000313" key="5">
    <source>
        <dbReference type="EMBL" id="MBM6402565.1"/>
    </source>
</evidence>
<evidence type="ECO:0000313" key="6">
    <source>
        <dbReference type="Proteomes" id="UP001430172"/>
    </source>
</evidence>
<dbReference type="SMART" id="SM00563">
    <property type="entry name" value="PlsC"/>
    <property type="match status" value="1"/>
</dbReference>
<name>A0ABS2CRZ0_9MICO</name>
<feature type="region of interest" description="Disordered" evidence="3">
    <location>
        <begin position="213"/>
        <end position="232"/>
    </location>
</feature>
<dbReference type="Pfam" id="PF01553">
    <property type="entry name" value="Acyltransferase"/>
    <property type="match status" value="1"/>
</dbReference>
<reference evidence="5" key="1">
    <citation type="submission" date="2021-02" db="EMBL/GenBank/DDBJ databases">
        <title>Phycicoccus sp. MQZ13P-5T, whole genome shotgun sequence.</title>
        <authorList>
            <person name="Tuo L."/>
        </authorList>
    </citation>
    <scope>NUCLEOTIDE SEQUENCE</scope>
    <source>
        <strain evidence="5">MQZ13P-5</strain>
    </source>
</reference>